<evidence type="ECO:0000313" key="2">
    <source>
        <dbReference type="EMBL" id="CAG6534957.1"/>
    </source>
</evidence>
<evidence type="ECO:0000256" key="1">
    <source>
        <dbReference type="SAM" id="Phobius"/>
    </source>
</evidence>
<sequence length="163" mass="18298">MERLMLHGCGSGGRSRVVQSCGWVVVVVLQLVLIGGGLLACGLLLLAGGRLNLGWRLDSGGRDLWLVVAGLGRIERDRQHLLETHARNAPRDVPRTWVVLHGSIFSFFSSWVSRKHKRIFFTFATTTSRWQHWLNKKPKQTNAQQRKNINNTGGLTLQPILLL</sequence>
<dbReference type="EMBL" id="HBUE01318704">
    <property type="protein sequence ID" value="CAG6586916.1"/>
    <property type="molecule type" value="Transcribed_RNA"/>
</dbReference>
<feature type="transmembrane region" description="Helical" evidence="1">
    <location>
        <begin position="21"/>
        <end position="47"/>
    </location>
</feature>
<dbReference type="AlphaFoldDB" id="A0A8D8HJ50"/>
<name>A0A8D8HJ50_CULPI</name>
<dbReference type="EMBL" id="HBUE01212240">
    <property type="protein sequence ID" value="CAG6534957.1"/>
    <property type="molecule type" value="Transcribed_RNA"/>
</dbReference>
<protein>
    <submittedName>
        <fullName evidence="2">(northern house mosquito) hypothetical protein</fullName>
    </submittedName>
</protein>
<organism evidence="2">
    <name type="scientific">Culex pipiens</name>
    <name type="common">House mosquito</name>
    <dbReference type="NCBI Taxonomy" id="7175"/>
    <lineage>
        <taxon>Eukaryota</taxon>
        <taxon>Metazoa</taxon>
        <taxon>Ecdysozoa</taxon>
        <taxon>Arthropoda</taxon>
        <taxon>Hexapoda</taxon>
        <taxon>Insecta</taxon>
        <taxon>Pterygota</taxon>
        <taxon>Neoptera</taxon>
        <taxon>Endopterygota</taxon>
        <taxon>Diptera</taxon>
        <taxon>Nematocera</taxon>
        <taxon>Culicoidea</taxon>
        <taxon>Culicidae</taxon>
        <taxon>Culicinae</taxon>
        <taxon>Culicini</taxon>
        <taxon>Culex</taxon>
        <taxon>Culex</taxon>
    </lineage>
</organism>
<keyword evidence="1" id="KW-0472">Membrane</keyword>
<reference evidence="2" key="1">
    <citation type="submission" date="2021-05" db="EMBL/GenBank/DDBJ databases">
        <authorList>
            <person name="Alioto T."/>
            <person name="Alioto T."/>
            <person name="Gomez Garrido J."/>
        </authorList>
    </citation>
    <scope>NUCLEOTIDE SEQUENCE</scope>
</reference>
<keyword evidence="1" id="KW-0812">Transmembrane</keyword>
<accession>A0A8D8HJ50</accession>
<keyword evidence="1" id="KW-1133">Transmembrane helix</keyword>
<proteinExistence type="predicted"/>